<evidence type="ECO:0000256" key="5">
    <source>
        <dbReference type="ARBA" id="ARBA00023002"/>
    </source>
</evidence>
<keyword evidence="10" id="KW-0812">Transmembrane</keyword>
<organism evidence="11 12">
    <name type="scientific">Fusarium culmorum</name>
    <dbReference type="NCBI Taxonomy" id="5516"/>
    <lineage>
        <taxon>Eukaryota</taxon>
        <taxon>Fungi</taxon>
        <taxon>Dikarya</taxon>
        <taxon>Ascomycota</taxon>
        <taxon>Pezizomycotina</taxon>
        <taxon>Sordariomycetes</taxon>
        <taxon>Hypocreomycetidae</taxon>
        <taxon>Hypocreales</taxon>
        <taxon>Nectriaceae</taxon>
        <taxon>Fusarium</taxon>
    </lineage>
</organism>
<dbReference type="CDD" id="cd11041">
    <property type="entry name" value="CYP503A1-like"/>
    <property type="match status" value="1"/>
</dbReference>
<dbReference type="GO" id="GO:0020037">
    <property type="term" value="F:heme binding"/>
    <property type="evidence" value="ECO:0007669"/>
    <property type="project" value="InterPro"/>
</dbReference>
<dbReference type="GO" id="GO:0016705">
    <property type="term" value="F:oxidoreductase activity, acting on paired donors, with incorporation or reduction of molecular oxygen"/>
    <property type="evidence" value="ECO:0007669"/>
    <property type="project" value="InterPro"/>
</dbReference>
<keyword evidence="4 8" id="KW-0479">Metal-binding</keyword>
<keyword evidence="12" id="KW-1185">Reference proteome</keyword>
<sequence length="544" mass="62011">MSASVMDLGPELLARLPALTSPLGIASVVAILLISLFITEKLLKPEGARRFSLRTRWQYLTNCQPMYYEAYHKVHNSLPVNRNTTNIYMVVPQTRQSSRCSWLRHQDRGPASQNQMKWTINQPDEVLDQGLAFAEIDQVSWALGHNRFVVDAWQGMIVKTEMNRAIEVVANAMKEELREVFDEQFGTDTENWKKIDLTPTIKMIIAQAASRFTVGLPLCRNKEYLQNALDTNELFILNAGLTGGMPQVFKPFTGTIFGWLVGSKVSQLKKWIVPLLKQRVDKIKNHPEEPEPQDLLQMMIKYALRERQDEAENWDSMAQRVVAQNFGAIHNTQIHVVHLLLNVIGSDAEYNTISVLRDEMDRLLGSDDADGWTKAAIQSMTRADSVSRESIRLGTFGTRAVFRKVMTDDFKTQDGHHLPKGTLLSFNSFQAQTDDELYEDGLKYDPFRFSRIREEAASRGEKAPPATFVTTSPEFLTFGHGKHACPGRFLIDFEMKMILAYIVKNYDIKFPDEYEGKRPPNVWITEANNPPSGTHIMVKRRAQK</sequence>
<dbReference type="Gene3D" id="1.10.630.10">
    <property type="entry name" value="Cytochrome P450"/>
    <property type="match status" value="1"/>
</dbReference>
<dbReference type="GO" id="GO:0004497">
    <property type="term" value="F:monooxygenase activity"/>
    <property type="evidence" value="ECO:0007669"/>
    <property type="project" value="UniProtKB-KW"/>
</dbReference>
<dbReference type="AlphaFoldDB" id="A0A2T4GCQ4"/>
<keyword evidence="7 9" id="KW-0503">Monooxygenase</keyword>
<evidence type="ECO:0000313" key="12">
    <source>
        <dbReference type="Proteomes" id="UP000241587"/>
    </source>
</evidence>
<keyword evidence="6 8" id="KW-0408">Iron</keyword>
<comment type="cofactor">
    <cofactor evidence="1 8">
        <name>heme</name>
        <dbReference type="ChEBI" id="CHEBI:30413"/>
    </cofactor>
</comment>
<evidence type="ECO:0000256" key="6">
    <source>
        <dbReference type="ARBA" id="ARBA00023004"/>
    </source>
</evidence>
<dbReference type="PROSITE" id="PS00086">
    <property type="entry name" value="CYTOCHROME_P450"/>
    <property type="match status" value="1"/>
</dbReference>
<gene>
    <name evidence="11" type="ORF">FCULG_00010593</name>
</gene>
<feature type="transmembrane region" description="Helical" evidence="10">
    <location>
        <begin position="20"/>
        <end position="39"/>
    </location>
</feature>
<dbReference type="SUPFAM" id="SSF48264">
    <property type="entry name" value="Cytochrome P450"/>
    <property type="match status" value="1"/>
</dbReference>
<protein>
    <submittedName>
        <fullName evidence="11">Cytochrome P450 monooxygenase paxP</fullName>
    </submittedName>
</protein>
<evidence type="ECO:0000256" key="4">
    <source>
        <dbReference type="ARBA" id="ARBA00022723"/>
    </source>
</evidence>
<proteinExistence type="inferred from homology"/>
<evidence type="ECO:0000256" key="8">
    <source>
        <dbReference type="PIRSR" id="PIRSR602403-1"/>
    </source>
</evidence>
<dbReference type="EMBL" id="PVEM01000028">
    <property type="protein sequence ID" value="PTD01299.1"/>
    <property type="molecule type" value="Genomic_DNA"/>
</dbReference>
<name>A0A2T4GCQ4_FUSCU</name>
<dbReference type="Proteomes" id="UP000241587">
    <property type="component" value="Unassembled WGS sequence"/>
</dbReference>
<evidence type="ECO:0000313" key="11">
    <source>
        <dbReference type="EMBL" id="PTD01299.1"/>
    </source>
</evidence>
<dbReference type="InterPro" id="IPR002403">
    <property type="entry name" value="Cyt_P450_E_grp-IV"/>
</dbReference>
<dbReference type="Pfam" id="PF00067">
    <property type="entry name" value="p450"/>
    <property type="match status" value="1"/>
</dbReference>
<dbReference type="GO" id="GO:0005506">
    <property type="term" value="F:iron ion binding"/>
    <property type="evidence" value="ECO:0007669"/>
    <property type="project" value="InterPro"/>
</dbReference>
<evidence type="ECO:0000256" key="10">
    <source>
        <dbReference type="SAM" id="Phobius"/>
    </source>
</evidence>
<comment type="caution">
    <text evidence="11">The sequence shown here is derived from an EMBL/GenBank/DDBJ whole genome shotgun (WGS) entry which is preliminary data.</text>
</comment>
<dbReference type="OMA" id="DFEVKMI"/>
<evidence type="ECO:0000256" key="1">
    <source>
        <dbReference type="ARBA" id="ARBA00001971"/>
    </source>
</evidence>
<keyword evidence="5 9" id="KW-0560">Oxidoreductase</keyword>
<keyword evidence="10" id="KW-0472">Membrane</keyword>
<accession>A0A2T4GCQ4</accession>
<dbReference type="OrthoDB" id="1844152at2759"/>
<reference evidence="11 12" key="1">
    <citation type="submission" date="2018-02" db="EMBL/GenBank/DDBJ databases">
        <title>Fusarium culmorum secondary metabolites in fungal-bacterial-plant interactions.</title>
        <authorList>
            <person name="Schmidt R."/>
        </authorList>
    </citation>
    <scope>NUCLEOTIDE SEQUENCE [LARGE SCALE GENOMIC DNA]</scope>
    <source>
        <strain evidence="11 12">PV</strain>
    </source>
</reference>
<evidence type="ECO:0000256" key="2">
    <source>
        <dbReference type="ARBA" id="ARBA00010617"/>
    </source>
</evidence>
<feature type="binding site" description="axial binding residue" evidence="8">
    <location>
        <position position="485"/>
    </location>
    <ligand>
        <name>heme</name>
        <dbReference type="ChEBI" id="CHEBI:30413"/>
    </ligand>
    <ligandPart>
        <name>Fe</name>
        <dbReference type="ChEBI" id="CHEBI:18248"/>
    </ligandPart>
</feature>
<dbReference type="PANTHER" id="PTHR46206:SF1">
    <property type="entry name" value="P450, PUTATIVE (EUROFUNG)-RELATED"/>
    <property type="match status" value="1"/>
</dbReference>
<evidence type="ECO:0000256" key="7">
    <source>
        <dbReference type="ARBA" id="ARBA00023033"/>
    </source>
</evidence>
<evidence type="ECO:0000256" key="3">
    <source>
        <dbReference type="ARBA" id="ARBA00022617"/>
    </source>
</evidence>
<dbReference type="PRINTS" id="PR00465">
    <property type="entry name" value="EP450IV"/>
</dbReference>
<dbReference type="InterPro" id="IPR017972">
    <property type="entry name" value="Cyt_P450_CS"/>
</dbReference>
<dbReference type="InterPro" id="IPR036396">
    <property type="entry name" value="Cyt_P450_sf"/>
</dbReference>
<dbReference type="InterPro" id="IPR001128">
    <property type="entry name" value="Cyt_P450"/>
</dbReference>
<comment type="similarity">
    <text evidence="2 9">Belongs to the cytochrome P450 family.</text>
</comment>
<evidence type="ECO:0000256" key="9">
    <source>
        <dbReference type="RuleBase" id="RU000461"/>
    </source>
</evidence>
<keyword evidence="10" id="KW-1133">Transmembrane helix</keyword>
<dbReference type="PANTHER" id="PTHR46206">
    <property type="entry name" value="CYTOCHROME P450"/>
    <property type="match status" value="1"/>
</dbReference>
<keyword evidence="3 8" id="KW-0349">Heme</keyword>